<dbReference type="AlphaFoldDB" id="A0A8D5UCD9"/>
<feature type="domain" description="HTH merR-type" evidence="1">
    <location>
        <begin position="9"/>
        <end position="57"/>
    </location>
</feature>
<dbReference type="Proteomes" id="UP000677436">
    <property type="component" value="Chromosome"/>
</dbReference>
<keyword evidence="3" id="KW-1185">Reference proteome</keyword>
<organism evidence="2 3">
    <name type="scientific">Polycladomyces abyssicola</name>
    <dbReference type="NCBI Taxonomy" id="1125966"/>
    <lineage>
        <taxon>Bacteria</taxon>
        <taxon>Bacillati</taxon>
        <taxon>Bacillota</taxon>
        <taxon>Bacilli</taxon>
        <taxon>Bacillales</taxon>
        <taxon>Thermoactinomycetaceae</taxon>
        <taxon>Polycladomyces</taxon>
    </lineage>
</organism>
<evidence type="ECO:0000259" key="1">
    <source>
        <dbReference type="Pfam" id="PF13411"/>
    </source>
</evidence>
<dbReference type="InterPro" id="IPR000551">
    <property type="entry name" value="MerR-type_HTH_dom"/>
</dbReference>
<dbReference type="EMBL" id="AP024601">
    <property type="protein sequence ID" value="BCU80525.1"/>
    <property type="molecule type" value="Genomic_DNA"/>
</dbReference>
<accession>A0A8D5UCD9</accession>
<reference evidence="2" key="1">
    <citation type="journal article" date="2013" name="Int. J. Syst. Evol. Microbiol.">
        <title>Polycladomyces abyssicola gen. nov., sp. nov., a thermophilic filamentous bacterium isolated from hemipelagic sediment.</title>
        <authorList>
            <person name="Tsubouchi T."/>
            <person name="Shimane Y."/>
            <person name="Mori K."/>
            <person name="Usui K."/>
            <person name="Hiraki T."/>
            <person name="Tame A."/>
            <person name="Uematsu K."/>
            <person name="Maruyama T."/>
            <person name="Hatada Y."/>
        </authorList>
    </citation>
    <scope>NUCLEOTIDE SEQUENCE</scope>
    <source>
        <strain evidence="2">JIR-001</strain>
    </source>
</reference>
<reference evidence="2" key="2">
    <citation type="journal article" date="2021" name="Microbiol. Resour. Announc.">
        <title>Complete Genome Sequence of Polycladomyces abyssicola JIR-001T, Isolated from Hemipelagic Sediment in Deep Seawater.</title>
        <authorList>
            <person name="Tsubouchi T."/>
            <person name="Kaneko Y."/>
        </authorList>
    </citation>
    <scope>NUCLEOTIDE SEQUENCE</scope>
    <source>
        <strain evidence="2">JIR-001</strain>
    </source>
</reference>
<gene>
    <name evidence="2" type="ORF">JIR001_03080</name>
</gene>
<dbReference type="GO" id="GO:0003677">
    <property type="term" value="F:DNA binding"/>
    <property type="evidence" value="ECO:0007669"/>
    <property type="project" value="InterPro"/>
</dbReference>
<protein>
    <recommendedName>
        <fullName evidence="1">HTH merR-type domain-containing protein</fullName>
    </recommendedName>
</protein>
<proteinExistence type="predicted"/>
<evidence type="ECO:0000313" key="3">
    <source>
        <dbReference type="Proteomes" id="UP000677436"/>
    </source>
</evidence>
<dbReference type="GO" id="GO:0006355">
    <property type="term" value="P:regulation of DNA-templated transcription"/>
    <property type="evidence" value="ECO:0007669"/>
    <property type="project" value="InterPro"/>
</dbReference>
<evidence type="ECO:0000313" key="2">
    <source>
        <dbReference type="EMBL" id="BCU80525.1"/>
    </source>
</evidence>
<dbReference type="Pfam" id="PF13411">
    <property type="entry name" value="MerR_1"/>
    <property type="match status" value="1"/>
</dbReference>
<dbReference type="KEGG" id="pabs:JIR001_03080"/>
<sequence>MEKGQEVTMSLHEAARRLNLNYRTVRLLLSKYLDIAPKINSVGRFELTERDFNRLRLHYMKLVLQGTWSSKPSCDVYHG</sequence>
<name>A0A8D5UCD9_9BACL</name>